<dbReference type="PROSITE" id="PS52050">
    <property type="entry name" value="WYL"/>
    <property type="match status" value="1"/>
</dbReference>
<evidence type="ECO:0000313" key="3">
    <source>
        <dbReference type="Proteomes" id="UP000261087"/>
    </source>
</evidence>
<sequence>MSKRNKDKDQYIKFIAVIDIIMKYSDEKHHMTINDIKEKLYELENDFQIDFRAIKKYITFYNEYYEDNIIESYKKGRNLYFYFINRSLDIIEAKAILDLVYSSDFFTLQTKKNYRKRVQDMFSLHYQDYFYKKLDLHIVKNENPQVFYQELEVITRAIQKKKKIRFCYQKPSLKQQNSGKITELAPIDTVFSNNEYYLLCQGARNSNDCIQYRLDYIKDVEIIEDSSVYFSPTELASFHEKLKNMTYMYGEGSIEIIELEFKDYVYANIIDKFGKNIKLYKINDDTYKIQIKHLINNTFYSWLIGFGGAIKISGNENQVQKFKDFLTKNFI</sequence>
<gene>
    <name evidence="2" type="ORF">DXB31_06775</name>
</gene>
<dbReference type="EMBL" id="QSVF01000014">
    <property type="protein sequence ID" value="RGO09744.1"/>
    <property type="molecule type" value="Genomic_DNA"/>
</dbReference>
<organism evidence="2 3">
    <name type="scientific">Thomasclavelia spiroformis</name>
    <dbReference type="NCBI Taxonomy" id="29348"/>
    <lineage>
        <taxon>Bacteria</taxon>
        <taxon>Bacillati</taxon>
        <taxon>Bacillota</taxon>
        <taxon>Erysipelotrichia</taxon>
        <taxon>Erysipelotrichales</taxon>
        <taxon>Coprobacillaceae</taxon>
        <taxon>Thomasclavelia</taxon>
    </lineage>
</organism>
<feature type="domain" description="WYL" evidence="1">
    <location>
        <begin position="151"/>
        <end position="222"/>
    </location>
</feature>
<dbReference type="AlphaFoldDB" id="A0A3E5FRC1"/>
<name>A0A3E5FRC1_9FIRM</name>
<dbReference type="InterPro" id="IPR026881">
    <property type="entry name" value="WYL_dom"/>
</dbReference>
<proteinExistence type="predicted"/>
<dbReference type="Pfam" id="PF13280">
    <property type="entry name" value="WYL"/>
    <property type="match status" value="1"/>
</dbReference>
<evidence type="ECO:0000313" key="2">
    <source>
        <dbReference type="EMBL" id="RGO09744.1"/>
    </source>
</evidence>
<dbReference type="RefSeq" id="WP_117604964.1">
    <property type="nucleotide sequence ID" value="NZ_CAXVJN010000061.1"/>
</dbReference>
<protein>
    <submittedName>
        <fullName evidence="2">WYL domain-containing protein</fullName>
    </submittedName>
</protein>
<dbReference type="Proteomes" id="UP000261087">
    <property type="component" value="Unassembled WGS sequence"/>
</dbReference>
<evidence type="ECO:0000259" key="1">
    <source>
        <dbReference type="Pfam" id="PF13280"/>
    </source>
</evidence>
<comment type="caution">
    <text evidence="2">The sequence shown here is derived from an EMBL/GenBank/DDBJ whole genome shotgun (WGS) entry which is preliminary data.</text>
</comment>
<reference evidence="2 3" key="1">
    <citation type="submission" date="2018-08" db="EMBL/GenBank/DDBJ databases">
        <title>A genome reference for cultivated species of the human gut microbiota.</title>
        <authorList>
            <person name="Zou Y."/>
            <person name="Xue W."/>
            <person name="Luo G."/>
        </authorList>
    </citation>
    <scope>NUCLEOTIDE SEQUENCE [LARGE SCALE GENOMIC DNA]</scope>
    <source>
        <strain evidence="2 3">OM02-6</strain>
    </source>
</reference>
<accession>A0A3E5FRC1</accession>